<dbReference type="PANTHER" id="PTHR14456">
    <property type="entry name" value="INOSITOL POLYPHOSPHATE KINASE 1"/>
    <property type="match status" value="1"/>
</dbReference>
<evidence type="ECO:0000256" key="1">
    <source>
        <dbReference type="ARBA" id="ARBA00001774"/>
    </source>
</evidence>
<evidence type="ECO:0000256" key="12">
    <source>
        <dbReference type="ARBA" id="ARBA00023242"/>
    </source>
</evidence>
<accession>A0AAE0Q2M0</accession>
<proteinExistence type="inferred from homology"/>
<dbReference type="GO" id="GO:0035299">
    <property type="term" value="F:inositol-1,3,4,5,6-pentakisphosphate 2-kinase activity"/>
    <property type="evidence" value="ECO:0007669"/>
    <property type="project" value="UniProtKB-EC"/>
</dbReference>
<keyword evidence="12" id="KW-0539">Nucleus</keyword>
<keyword evidence="8 13" id="KW-0808">Transferase</keyword>
<reference evidence="14" key="1">
    <citation type="submission" date="2023-06" db="EMBL/GenBank/DDBJ databases">
        <title>Male Hemibagrus guttatus genome.</title>
        <authorList>
            <person name="Bian C."/>
        </authorList>
    </citation>
    <scope>NUCLEOTIDE SEQUENCE</scope>
    <source>
        <strain evidence="14">Male_cb2023</strain>
        <tissue evidence="14">Muscle</tissue>
    </source>
</reference>
<comment type="function">
    <text evidence="13">Phosphorylates Ins(1,3,4,5,6)P5 at position 2 to form Ins(1,2,3,4,5,6)P6 (InsP6 or phytate).</text>
</comment>
<evidence type="ECO:0000256" key="8">
    <source>
        <dbReference type="ARBA" id="ARBA00022679"/>
    </source>
</evidence>
<dbReference type="AlphaFoldDB" id="A0AAE0Q2M0"/>
<dbReference type="EC" id="2.7.1.158" evidence="5 13"/>
<evidence type="ECO:0000256" key="10">
    <source>
        <dbReference type="ARBA" id="ARBA00022777"/>
    </source>
</evidence>
<comment type="catalytic activity">
    <reaction evidence="1 13">
        <text>1D-myo-inositol 1,3,4,5,6-pentakisphosphate + ATP = 1D-myo-inositol hexakisphosphate + ADP + H(+)</text>
        <dbReference type="Rhea" id="RHEA:20313"/>
        <dbReference type="ChEBI" id="CHEBI:15378"/>
        <dbReference type="ChEBI" id="CHEBI:30616"/>
        <dbReference type="ChEBI" id="CHEBI:57733"/>
        <dbReference type="ChEBI" id="CHEBI:58130"/>
        <dbReference type="ChEBI" id="CHEBI:456216"/>
        <dbReference type="EC" id="2.7.1.158"/>
    </reaction>
</comment>
<dbReference type="InterPro" id="IPR043001">
    <property type="entry name" value="IP5_2-K_N_lobe"/>
</dbReference>
<comment type="domain">
    <text evidence="13">The EXKPK motif is conserved in inositol-pentakisphosphate 2-kinases of both family 1 and 2.</text>
</comment>
<dbReference type="GO" id="GO:0005524">
    <property type="term" value="F:ATP binding"/>
    <property type="evidence" value="ECO:0007669"/>
    <property type="project" value="UniProtKB-KW"/>
</dbReference>
<evidence type="ECO:0000313" key="14">
    <source>
        <dbReference type="EMBL" id="KAK3512578.1"/>
    </source>
</evidence>
<dbReference type="PANTHER" id="PTHR14456:SF2">
    <property type="entry name" value="INOSITOL-PENTAKISPHOSPHATE 2-KINASE"/>
    <property type="match status" value="1"/>
</dbReference>
<comment type="caution">
    <text evidence="14">The sequence shown here is derived from an EMBL/GenBank/DDBJ whole genome shotgun (WGS) entry which is preliminary data.</text>
</comment>
<keyword evidence="9 13" id="KW-0547">Nucleotide-binding</keyword>
<comment type="similarity">
    <text evidence="4">Belongs to the IPK1 type 2 family.</text>
</comment>
<keyword evidence="11 13" id="KW-0067">ATP-binding</keyword>
<gene>
    <name evidence="14" type="ORF">QTP70_017218</name>
</gene>
<evidence type="ECO:0000256" key="2">
    <source>
        <dbReference type="ARBA" id="ARBA00004123"/>
    </source>
</evidence>
<keyword evidence="15" id="KW-1185">Reference proteome</keyword>
<dbReference type="FunFam" id="3.30.200.110:FF:000001">
    <property type="entry name" value="Inositol-pentakisphosphate 2-kinase"/>
    <property type="match status" value="1"/>
</dbReference>
<dbReference type="GO" id="GO:0032958">
    <property type="term" value="P:inositol phosphate biosynthetic process"/>
    <property type="evidence" value="ECO:0007669"/>
    <property type="project" value="TreeGrafter"/>
</dbReference>
<comment type="subcellular location">
    <subcellularLocation>
        <location evidence="3">Cytoplasm</location>
    </subcellularLocation>
    <subcellularLocation>
        <location evidence="2">Nucleus</location>
    </subcellularLocation>
</comment>
<evidence type="ECO:0000256" key="9">
    <source>
        <dbReference type="ARBA" id="ARBA00022741"/>
    </source>
</evidence>
<dbReference type="Proteomes" id="UP001274896">
    <property type="component" value="Unassembled WGS sequence"/>
</dbReference>
<protein>
    <recommendedName>
        <fullName evidence="6 13">Inositol-pentakisphosphate 2-kinase</fullName>
        <ecNumber evidence="5 13">2.7.1.158</ecNumber>
    </recommendedName>
</protein>
<evidence type="ECO:0000313" key="15">
    <source>
        <dbReference type="Proteomes" id="UP001274896"/>
    </source>
</evidence>
<evidence type="ECO:0000256" key="7">
    <source>
        <dbReference type="ARBA" id="ARBA00022490"/>
    </source>
</evidence>
<evidence type="ECO:0000256" key="5">
    <source>
        <dbReference type="ARBA" id="ARBA00012023"/>
    </source>
</evidence>
<evidence type="ECO:0000256" key="13">
    <source>
        <dbReference type="RuleBase" id="RU364126"/>
    </source>
</evidence>
<dbReference type="GO" id="GO:0005737">
    <property type="term" value="C:cytoplasm"/>
    <property type="evidence" value="ECO:0007669"/>
    <property type="project" value="UniProtKB-SubCell"/>
</dbReference>
<keyword evidence="10 13" id="KW-0418">Kinase</keyword>
<dbReference type="Gene3D" id="3.30.200.110">
    <property type="entry name" value="Inositol-pentakisphosphate 2-kinase, N-lobe"/>
    <property type="match status" value="1"/>
</dbReference>
<evidence type="ECO:0000256" key="6">
    <source>
        <dbReference type="ARBA" id="ARBA00014846"/>
    </source>
</evidence>
<dbReference type="EMBL" id="JAUCMX010000023">
    <property type="protein sequence ID" value="KAK3512578.1"/>
    <property type="molecule type" value="Genomic_DNA"/>
</dbReference>
<evidence type="ECO:0000256" key="4">
    <source>
        <dbReference type="ARBA" id="ARBA00007229"/>
    </source>
</evidence>
<sequence>MELDKMDENDWKYHGEGNKSLVVSHIQHSRVLRLLKYPSEDAENTHQIHEEVVYIPFFFPTKQTTEQAFQHILNIVDYSRNVMKPLLGEKYVHSGEVVKLPLDFVRKLSLKIQQERPELRCDKVMDTFSGCGLCLPNLTHLSPCHFGDHRPPLCVEIKPKCGFLPFSRHVTKECKRKVCRFCMHQHFKLANGKWNRLSRYCPLDLFSGSKQRMYIAIKNLLEEPQNNLKIFKGGELIYSCKDDAKQQPDLNELVQHLWPYFHHSNGHQSSKTVLTEFIQVICSALLSTGDSNRSGEQRKMQLSDSRVLCEASPLHRDLLRNDVPIQSALHMGALHPYTWQAVLVFPKTVSLAKILQAQMMDNLDIEGLYPLYKRVEQYLEEFPKESEKHVPSEDDGSIEYAVAKVLQYRVAMTAKDCSIMITFAPCGEDEKLQPHLEIQPTKSRFAFSVSILDLDPKPYESIPHQYKLDTKIVNYYLKSTITTQELPPSSLYSERQDCMLLFHPV</sequence>
<evidence type="ECO:0000256" key="3">
    <source>
        <dbReference type="ARBA" id="ARBA00004496"/>
    </source>
</evidence>
<dbReference type="Pfam" id="PF06090">
    <property type="entry name" value="Ins_P5_2-kin"/>
    <property type="match status" value="1"/>
</dbReference>
<evidence type="ECO:0000256" key="11">
    <source>
        <dbReference type="ARBA" id="ARBA00022840"/>
    </source>
</evidence>
<dbReference type="InterPro" id="IPR009286">
    <property type="entry name" value="Ins_P5_2-kin"/>
</dbReference>
<name>A0AAE0Q2M0_9TELE</name>
<organism evidence="14 15">
    <name type="scientific">Hemibagrus guttatus</name>
    <dbReference type="NCBI Taxonomy" id="175788"/>
    <lineage>
        <taxon>Eukaryota</taxon>
        <taxon>Metazoa</taxon>
        <taxon>Chordata</taxon>
        <taxon>Craniata</taxon>
        <taxon>Vertebrata</taxon>
        <taxon>Euteleostomi</taxon>
        <taxon>Actinopterygii</taxon>
        <taxon>Neopterygii</taxon>
        <taxon>Teleostei</taxon>
        <taxon>Ostariophysi</taxon>
        <taxon>Siluriformes</taxon>
        <taxon>Bagridae</taxon>
        <taxon>Hemibagrus</taxon>
    </lineage>
</organism>
<keyword evidence="7" id="KW-0963">Cytoplasm</keyword>
<dbReference type="GO" id="GO:0005634">
    <property type="term" value="C:nucleus"/>
    <property type="evidence" value="ECO:0007669"/>
    <property type="project" value="UniProtKB-SubCell"/>
</dbReference>